<organism evidence="2 3">
    <name type="scientific">Ricinus communis</name>
    <name type="common">Castor bean</name>
    <dbReference type="NCBI Taxonomy" id="3988"/>
    <lineage>
        <taxon>Eukaryota</taxon>
        <taxon>Viridiplantae</taxon>
        <taxon>Streptophyta</taxon>
        <taxon>Embryophyta</taxon>
        <taxon>Tracheophyta</taxon>
        <taxon>Spermatophyta</taxon>
        <taxon>Magnoliopsida</taxon>
        <taxon>eudicotyledons</taxon>
        <taxon>Gunneridae</taxon>
        <taxon>Pentapetalae</taxon>
        <taxon>rosids</taxon>
        <taxon>fabids</taxon>
        <taxon>Malpighiales</taxon>
        <taxon>Euphorbiaceae</taxon>
        <taxon>Acalyphoideae</taxon>
        <taxon>Acalypheae</taxon>
        <taxon>Ricinus</taxon>
    </lineage>
</organism>
<dbReference type="AlphaFoldDB" id="B9TCW0"/>
<protein>
    <recommendedName>
        <fullName evidence="1">DNA2/NAM7 helicase helicase domain-containing protein</fullName>
    </recommendedName>
</protein>
<gene>
    <name evidence="2" type="ORF">RCOM_1823800</name>
</gene>
<dbReference type="InterPro" id="IPR027417">
    <property type="entry name" value="P-loop_NTPase"/>
</dbReference>
<name>B9TCW0_RICCO</name>
<accession>B9TCW0</accession>
<dbReference type="InParanoid" id="B9TCW0"/>
<evidence type="ECO:0000313" key="2">
    <source>
        <dbReference type="EMBL" id="EEF26304.1"/>
    </source>
</evidence>
<dbReference type="InterPro" id="IPR041677">
    <property type="entry name" value="DNA2/NAM7_AAA_11"/>
</dbReference>
<evidence type="ECO:0000313" key="3">
    <source>
        <dbReference type="Proteomes" id="UP000008311"/>
    </source>
</evidence>
<evidence type="ECO:0000259" key="1">
    <source>
        <dbReference type="Pfam" id="PF13086"/>
    </source>
</evidence>
<dbReference type="EMBL" id="EQ977621">
    <property type="protein sequence ID" value="EEF26304.1"/>
    <property type="molecule type" value="Genomic_DNA"/>
</dbReference>
<dbReference type="Proteomes" id="UP000008311">
    <property type="component" value="Unassembled WGS sequence"/>
</dbReference>
<keyword evidence="3" id="KW-1185">Reference proteome</keyword>
<sequence>MSSLRSGAGPVLSSYLTPLPAEQRTDLYSGAGHSAVLDYLHPSRNNRGHWLSQASHSMSLMQQFAINAGLDSLRGGGLFAVNGPPGTGKTTLLREIFADNIVRRAAVLANLHSAAEAFDGKVKVGFKNGKSTVIGRLRQELTGFEMVVASSNNAAVENISRDLPKLKSLGADWQGTSYLKSVAYRIAAEDEDGIFHPSAESEPWGLISCALGNSENRRHFVSKFYHNNWNEKVKPDPACQNIREWLDSYRGPGFVPAAQAYRVVAANVEKATGELARYATLWREYHGVTAEAFCQAQQALLQDAQAQVDATAQLHAEAQTALTQLQLHQADLREEERLLGLQRPSWWTRWLRPSRAATYRDECAANARAQRRLLREVAAARQLAAQHAAAHVQQSNMLENARGAWERRQAEWRRIQQQLSAFQAQYAFAVPESPTALEQDHFQIAGMWHDQALARLRSELFAAALALHEAWLAEVGKGGGFGGNLFAVAQLLTNQQPDDDACIPLIWQSLFMVVPVISTTFASLARQFRGMGAASLGWLFIDEAGQAVPQAVVGGLWRAQRAVVVGDPLQIEPVFTVPQALIRALSAQSVHTAEEAYAPDK</sequence>
<dbReference type="GO" id="GO:0004386">
    <property type="term" value="F:helicase activity"/>
    <property type="evidence" value="ECO:0007669"/>
    <property type="project" value="InterPro"/>
</dbReference>
<feature type="domain" description="DNA2/NAM7 helicase helicase" evidence="1">
    <location>
        <begin position="516"/>
        <end position="574"/>
    </location>
</feature>
<reference evidence="3" key="1">
    <citation type="journal article" date="2010" name="Nat. Biotechnol.">
        <title>Draft genome sequence of the oilseed species Ricinus communis.</title>
        <authorList>
            <person name="Chan A.P."/>
            <person name="Crabtree J."/>
            <person name="Zhao Q."/>
            <person name="Lorenzi H."/>
            <person name="Orvis J."/>
            <person name="Puiu D."/>
            <person name="Melake-Berhan A."/>
            <person name="Jones K.M."/>
            <person name="Redman J."/>
            <person name="Chen G."/>
            <person name="Cahoon E.B."/>
            <person name="Gedil M."/>
            <person name="Stanke M."/>
            <person name="Haas B.J."/>
            <person name="Wortman J.R."/>
            <person name="Fraser-Liggett C.M."/>
            <person name="Ravel J."/>
            <person name="Rabinowicz P.D."/>
        </authorList>
    </citation>
    <scope>NUCLEOTIDE SEQUENCE [LARGE SCALE GENOMIC DNA]</scope>
    <source>
        <strain evidence="3">cv. Hale</strain>
    </source>
</reference>
<dbReference type="Pfam" id="PF13086">
    <property type="entry name" value="AAA_11"/>
    <property type="match status" value="1"/>
</dbReference>
<dbReference type="SUPFAM" id="SSF52540">
    <property type="entry name" value="P-loop containing nucleoside triphosphate hydrolases"/>
    <property type="match status" value="1"/>
</dbReference>
<feature type="non-terminal residue" evidence="2">
    <location>
        <position position="601"/>
    </location>
</feature>
<dbReference type="Gene3D" id="3.40.50.300">
    <property type="entry name" value="P-loop containing nucleotide triphosphate hydrolases"/>
    <property type="match status" value="1"/>
</dbReference>
<proteinExistence type="predicted"/>